<dbReference type="Pfam" id="PF00271">
    <property type="entry name" value="Helicase_C"/>
    <property type="match status" value="1"/>
</dbReference>
<feature type="non-terminal residue" evidence="3">
    <location>
        <position position="1"/>
    </location>
</feature>
<reference evidence="3 4" key="1">
    <citation type="journal article" date="2016" name="Nat. Commun.">
        <title>Thousands of microbial genomes shed light on interconnected biogeochemical processes in an aquifer system.</title>
        <authorList>
            <person name="Anantharaman K."/>
            <person name="Brown C.T."/>
            <person name="Hug L.A."/>
            <person name="Sharon I."/>
            <person name="Castelle C.J."/>
            <person name="Probst A.J."/>
            <person name="Thomas B.C."/>
            <person name="Singh A."/>
            <person name="Wilkins M.J."/>
            <person name="Karaoz U."/>
            <person name="Brodie E.L."/>
            <person name="Williams K.H."/>
            <person name="Hubbard S.S."/>
            <person name="Banfield J.F."/>
        </authorList>
    </citation>
    <scope>NUCLEOTIDE SEQUENCE [LARGE SCALE GENOMIC DNA]</scope>
</reference>
<gene>
    <name evidence="3" type="ORF">A2519_10925</name>
</gene>
<dbReference type="CDD" id="cd17926">
    <property type="entry name" value="DEXHc_RE"/>
    <property type="match status" value="1"/>
</dbReference>
<dbReference type="Pfam" id="PF04851">
    <property type="entry name" value="ResIII"/>
    <property type="match status" value="1"/>
</dbReference>
<dbReference type="AlphaFoldDB" id="A0A1F7F144"/>
<dbReference type="GO" id="GO:0005829">
    <property type="term" value="C:cytosol"/>
    <property type="evidence" value="ECO:0007669"/>
    <property type="project" value="TreeGrafter"/>
</dbReference>
<name>A0A1F7F144_UNCRA</name>
<feature type="domain" description="Helicase C-terminal" evidence="2">
    <location>
        <begin position="510"/>
        <end position="670"/>
    </location>
</feature>
<evidence type="ECO:0000313" key="3">
    <source>
        <dbReference type="EMBL" id="OGK00302.1"/>
    </source>
</evidence>
<dbReference type="InterPro" id="IPR014001">
    <property type="entry name" value="Helicase_ATP-bd"/>
</dbReference>
<evidence type="ECO:0000259" key="2">
    <source>
        <dbReference type="PROSITE" id="PS51194"/>
    </source>
</evidence>
<dbReference type="Proteomes" id="UP000179243">
    <property type="component" value="Unassembled WGS sequence"/>
</dbReference>
<dbReference type="InterPro" id="IPR054347">
    <property type="entry name" value="TOTE_primase"/>
</dbReference>
<evidence type="ECO:0000313" key="4">
    <source>
        <dbReference type="Proteomes" id="UP000179243"/>
    </source>
</evidence>
<dbReference type="InterPro" id="IPR027417">
    <property type="entry name" value="P-loop_NTPase"/>
</dbReference>
<sequence>QFTAGTYAIGPNDNCIFLAADFDGKTWSEDALSYQVAGIAMGIDIGLERSRSGNGAHAWVFFSDPISAKIARQLGTIILSNARAKRHNISLDSYDRFFPSQDTLPNGGFGNLIALPLQRLPRKDGNSVFIDASLTPFPDQWAFLASIRRLSYAEIATILDRHCPQKDIPALSDTEEIEIINAEAPLDSSFISLEGCHTDEIKIILDSQVEIDISALPARLINALKRVATFANPKFFELQRLRFSTWKTPRYIFCGELDGSRLLLPRGTLDECVALCEKAGARIRIEDRRVRHTPVSLKFQGELTVEQKKALNKLIQNEYGVLVAPPGAGKTVTACAVMAKLKVPVLVLVHRKQLQEQWKQMITTFLGISNKQIGNPGVKRSGLIDISTLQTLARSKNIPDIDHHYGLIIVDECHHGSAVSFEGVLKLFSTRVILGLTATPFRKDGDQAIFHMQCGPIRHQMKGPEDSILINKRVVVRESHFRMPPESPPQSPIHEVWNQLILDQNRLELISNDIIAAIQSGQFPLVLSERKDHLERLYSFVQQKSADTAFKGFLLFGDMGKKERKRIMVGLAQCLEQKEKPCLFSTGSLIGEGFDLPELDTLILAMPISFKGRIIQYVGRINRVSQGKSTATVYDYVDINLGLTISMFRKRLPAYRKLGYTVEAQPNTKVSELIKRTRKINLE</sequence>
<dbReference type="GO" id="GO:0005524">
    <property type="term" value="F:ATP binding"/>
    <property type="evidence" value="ECO:0007669"/>
    <property type="project" value="InterPro"/>
</dbReference>
<comment type="caution">
    <text evidence="3">The sequence shown here is derived from an EMBL/GenBank/DDBJ whole genome shotgun (WGS) entry which is preliminary data.</text>
</comment>
<dbReference type="EMBL" id="MFYX01000149">
    <property type="protein sequence ID" value="OGK00302.1"/>
    <property type="molecule type" value="Genomic_DNA"/>
</dbReference>
<feature type="domain" description="Helicase ATP-binding" evidence="1">
    <location>
        <begin position="311"/>
        <end position="458"/>
    </location>
</feature>
<dbReference type="PROSITE" id="PS51192">
    <property type="entry name" value="HELICASE_ATP_BIND_1"/>
    <property type="match status" value="1"/>
</dbReference>
<dbReference type="InterPro" id="IPR050742">
    <property type="entry name" value="Helicase_Restrict-Modif_Enz"/>
</dbReference>
<dbReference type="SMART" id="SM00487">
    <property type="entry name" value="DEXDc"/>
    <property type="match status" value="1"/>
</dbReference>
<dbReference type="InterPro" id="IPR001650">
    <property type="entry name" value="Helicase_C-like"/>
</dbReference>
<protein>
    <recommendedName>
        <fullName evidence="5">Restriction endonuclease subunit R</fullName>
    </recommendedName>
</protein>
<dbReference type="CDD" id="cd18785">
    <property type="entry name" value="SF2_C"/>
    <property type="match status" value="1"/>
</dbReference>
<accession>A0A1F7F144</accession>
<dbReference type="GO" id="GO:0003677">
    <property type="term" value="F:DNA binding"/>
    <property type="evidence" value="ECO:0007669"/>
    <property type="project" value="InterPro"/>
</dbReference>
<organism evidence="3 4">
    <name type="scientific">Candidatus Raymondbacteria bacterium RIFOXYD12_FULL_49_13</name>
    <dbReference type="NCBI Taxonomy" id="1817890"/>
    <lineage>
        <taxon>Bacteria</taxon>
        <taxon>Raymondiibacteriota</taxon>
    </lineage>
</organism>
<dbReference type="Gene3D" id="3.40.50.300">
    <property type="entry name" value="P-loop containing nucleotide triphosphate hydrolases"/>
    <property type="match status" value="2"/>
</dbReference>
<dbReference type="PANTHER" id="PTHR47396:SF1">
    <property type="entry name" value="ATP-DEPENDENT HELICASE IRC3-RELATED"/>
    <property type="match status" value="1"/>
</dbReference>
<proteinExistence type="predicted"/>
<dbReference type="InterPro" id="IPR006935">
    <property type="entry name" value="Helicase/UvrB_N"/>
</dbReference>
<dbReference type="SUPFAM" id="SSF52540">
    <property type="entry name" value="P-loop containing nucleoside triphosphate hydrolases"/>
    <property type="match status" value="2"/>
</dbReference>
<dbReference type="PANTHER" id="PTHR47396">
    <property type="entry name" value="TYPE I RESTRICTION ENZYME ECOKI R PROTEIN"/>
    <property type="match status" value="1"/>
</dbReference>
<evidence type="ECO:0008006" key="5">
    <source>
        <dbReference type="Google" id="ProtNLM"/>
    </source>
</evidence>
<dbReference type="Pfam" id="PF22548">
    <property type="entry name" value="AEP-TOTE"/>
    <property type="match status" value="1"/>
</dbReference>
<dbReference type="GO" id="GO:0016787">
    <property type="term" value="F:hydrolase activity"/>
    <property type="evidence" value="ECO:0007669"/>
    <property type="project" value="InterPro"/>
</dbReference>
<dbReference type="PROSITE" id="PS51194">
    <property type="entry name" value="HELICASE_CTER"/>
    <property type="match status" value="1"/>
</dbReference>
<evidence type="ECO:0000259" key="1">
    <source>
        <dbReference type="PROSITE" id="PS51192"/>
    </source>
</evidence>